<sequence length="227" mass="25082">MTKKFQILIGLMMVFALAACSNFKDNEETSAPKNETPAVAAEESANENEVNEEEKEKAEDEEDENELADDESIGVTMEEFTKVFNEKSAEANLDFTIGDMEWEDTEQGLKATTIELHEDVHLNGLVKEDGGDLKAVLLEVGGYESREQTIGLVQAIIESANPNVSDAETKGLLKELGLSDPKQDGDDSEKFIDKNGLQYLLSNESGNWLEFMIGNQNDPDIKEILEG</sequence>
<name>A0ABW3U1P8_9BACL</name>
<keyword evidence="4" id="KW-1185">Reference proteome</keyword>
<dbReference type="Proteomes" id="UP001597231">
    <property type="component" value="Unassembled WGS sequence"/>
</dbReference>
<feature type="region of interest" description="Disordered" evidence="1">
    <location>
        <begin position="26"/>
        <end position="69"/>
    </location>
</feature>
<evidence type="ECO:0000313" key="3">
    <source>
        <dbReference type="EMBL" id="MFD1205578.1"/>
    </source>
</evidence>
<keyword evidence="2" id="KW-0732">Signal</keyword>
<gene>
    <name evidence="3" type="ORF">ACFQ38_10750</name>
</gene>
<evidence type="ECO:0000256" key="2">
    <source>
        <dbReference type="SAM" id="SignalP"/>
    </source>
</evidence>
<evidence type="ECO:0000313" key="4">
    <source>
        <dbReference type="Proteomes" id="UP001597231"/>
    </source>
</evidence>
<feature type="chain" id="PRO_5047265979" description="Lipoprotein" evidence="2">
    <location>
        <begin position="19"/>
        <end position="227"/>
    </location>
</feature>
<accession>A0ABW3U1P8</accession>
<proteinExistence type="predicted"/>
<reference evidence="4" key="1">
    <citation type="journal article" date="2019" name="Int. J. Syst. Evol. Microbiol.">
        <title>The Global Catalogue of Microorganisms (GCM) 10K type strain sequencing project: providing services to taxonomists for standard genome sequencing and annotation.</title>
        <authorList>
            <consortium name="The Broad Institute Genomics Platform"/>
            <consortium name="The Broad Institute Genome Sequencing Center for Infectious Disease"/>
            <person name="Wu L."/>
            <person name="Ma J."/>
        </authorList>
    </citation>
    <scope>NUCLEOTIDE SEQUENCE [LARGE SCALE GENOMIC DNA]</scope>
    <source>
        <strain evidence="4">CCUG 53915</strain>
    </source>
</reference>
<organism evidence="3 4">
    <name type="scientific">Sporosarcina contaminans</name>
    <dbReference type="NCBI Taxonomy" id="633403"/>
    <lineage>
        <taxon>Bacteria</taxon>
        <taxon>Bacillati</taxon>
        <taxon>Bacillota</taxon>
        <taxon>Bacilli</taxon>
        <taxon>Bacillales</taxon>
        <taxon>Caryophanaceae</taxon>
        <taxon>Sporosarcina</taxon>
    </lineage>
</organism>
<feature type="signal peptide" evidence="2">
    <location>
        <begin position="1"/>
        <end position="18"/>
    </location>
</feature>
<evidence type="ECO:0000256" key="1">
    <source>
        <dbReference type="SAM" id="MobiDB-lite"/>
    </source>
</evidence>
<comment type="caution">
    <text evidence="3">The sequence shown here is derived from an EMBL/GenBank/DDBJ whole genome shotgun (WGS) entry which is preliminary data.</text>
</comment>
<feature type="compositionally biased region" description="Acidic residues" evidence="1">
    <location>
        <begin position="44"/>
        <end position="69"/>
    </location>
</feature>
<dbReference type="PROSITE" id="PS51257">
    <property type="entry name" value="PROKAR_LIPOPROTEIN"/>
    <property type="match status" value="1"/>
</dbReference>
<protein>
    <recommendedName>
        <fullName evidence="5">Lipoprotein</fullName>
    </recommendedName>
</protein>
<dbReference type="EMBL" id="JBHTLT010000047">
    <property type="protein sequence ID" value="MFD1205578.1"/>
    <property type="molecule type" value="Genomic_DNA"/>
</dbReference>
<evidence type="ECO:0008006" key="5">
    <source>
        <dbReference type="Google" id="ProtNLM"/>
    </source>
</evidence>
<dbReference type="RefSeq" id="WP_381480763.1">
    <property type="nucleotide sequence ID" value="NZ_JBHTLT010000047.1"/>
</dbReference>